<dbReference type="PROSITE" id="PS51355">
    <property type="entry name" value="GLUTATHIONE_PEROXID_3"/>
    <property type="match status" value="1"/>
</dbReference>
<evidence type="ECO:0000256" key="7">
    <source>
        <dbReference type="ARBA" id="ARBA00038541"/>
    </source>
</evidence>
<dbReference type="GO" id="GO:0004602">
    <property type="term" value="F:glutathione peroxidase activity"/>
    <property type="evidence" value="ECO:0007669"/>
    <property type="project" value="UniProtKB-EC"/>
</dbReference>
<name>A0AA40IBX8_CNENI</name>
<dbReference type="GO" id="GO:0010269">
    <property type="term" value="P:response to selenium ion"/>
    <property type="evidence" value="ECO:0007669"/>
    <property type="project" value="TreeGrafter"/>
</dbReference>
<dbReference type="GO" id="GO:0005739">
    <property type="term" value="C:mitochondrion"/>
    <property type="evidence" value="ECO:0007669"/>
    <property type="project" value="TreeGrafter"/>
</dbReference>
<dbReference type="PANTHER" id="PTHR11592">
    <property type="entry name" value="GLUTATHIONE PEROXIDASE"/>
    <property type="match status" value="1"/>
</dbReference>
<dbReference type="Gene3D" id="3.40.30.10">
    <property type="entry name" value="Glutaredoxin"/>
    <property type="match status" value="1"/>
</dbReference>
<dbReference type="GO" id="GO:0042744">
    <property type="term" value="P:hydrogen peroxide catabolic process"/>
    <property type="evidence" value="ECO:0007669"/>
    <property type="project" value="TreeGrafter"/>
</dbReference>
<gene>
    <name evidence="10" type="ORF">QTO34_000727</name>
</gene>
<dbReference type="SUPFAM" id="SSF52833">
    <property type="entry name" value="Thioredoxin-like"/>
    <property type="match status" value="1"/>
</dbReference>
<evidence type="ECO:0000256" key="2">
    <source>
        <dbReference type="ARBA" id="ARBA00012310"/>
    </source>
</evidence>
<comment type="catalytic activity">
    <reaction evidence="6">
        <text>(12S)-hydroperoxy-(5Z,8Z,10E,14Z)-eicosatetraenoate + 2 glutathione = (12S)-hydroxy-(5Z,8Z,10E,14Z)-eicosatetraenoate + glutathione disulfide + H2O</text>
        <dbReference type="Rhea" id="RHEA:50708"/>
        <dbReference type="ChEBI" id="CHEBI:15377"/>
        <dbReference type="ChEBI" id="CHEBI:57444"/>
        <dbReference type="ChEBI" id="CHEBI:57925"/>
        <dbReference type="ChEBI" id="CHEBI:58297"/>
        <dbReference type="ChEBI" id="CHEBI:90680"/>
    </reaction>
    <physiologicalReaction direction="left-to-right" evidence="6">
        <dbReference type="Rhea" id="RHEA:50709"/>
    </physiologicalReaction>
</comment>
<evidence type="ECO:0000256" key="3">
    <source>
        <dbReference type="ARBA" id="ARBA00022559"/>
    </source>
</evidence>
<keyword evidence="3" id="KW-0575">Peroxidase</keyword>
<evidence type="ECO:0000256" key="5">
    <source>
        <dbReference type="ARBA" id="ARBA00036108"/>
    </source>
</evidence>
<comment type="catalytic activity">
    <reaction evidence="5">
        <text>2 glutathione + H2O2 = glutathione disulfide + 2 H2O</text>
        <dbReference type="Rhea" id="RHEA:16833"/>
        <dbReference type="ChEBI" id="CHEBI:15377"/>
        <dbReference type="ChEBI" id="CHEBI:16240"/>
        <dbReference type="ChEBI" id="CHEBI:57925"/>
        <dbReference type="ChEBI" id="CHEBI:58297"/>
        <dbReference type="EC" id="1.11.1.9"/>
    </reaction>
    <physiologicalReaction direction="left-to-right" evidence="5">
        <dbReference type="Rhea" id="RHEA:16834"/>
    </physiologicalReaction>
</comment>
<evidence type="ECO:0000256" key="8">
    <source>
        <dbReference type="ARBA" id="ARBA00040407"/>
    </source>
</evidence>
<dbReference type="GO" id="GO:0006749">
    <property type="term" value="P:glutathione metabolic process"/>
    <property type="evidence" value="ECO:0007669"/>
    <property type="project" value="TreeGrafter"/>
</dbReference>
<dbReference type="GO" id="GO:0005829">
    <property type="term" value="C:cytosol"/>
    <property type="evidence" value="ECO:0007669"/>
    <property type="project" value="TreeGrafter"/>
</dbReference>
<dbReference type="GO" id="GO:0042542">
    <property type="term" value="P:response to hydrogen peroxide"/>
    <property type="evidence" value="ECO:0007669"/>
    <property type="project" value="TreeGrafter"/>
</dbReference>
<evidence type="ECO:0000313" key="10">
    <source>
        <dbReference type="EMBL" id="KAK1346867.1"/>
    </source>
</evidence>
<evidence type="ECO:0000256" key="1">
    <source>
        <dbReference type="ARBA" id="ARBA00006926"/>
    </source>
</evidence>
<evidence type="ECO:0000313" key="11">
    <source>
        <dbReference type="Proteomes" id="UP001177744"/>
    </source>
</evidence>
<dbReference type="PANTHER" id="PTHR11592:SF41">
    <property type="entry name" value="GLUTATHIONE PEROXIDASE 1"/>
    <property type="match status" value="1"/>
</dbReference>
<evidence type="ECO:0000256" key="9">
    <source>
        <dbReference type="ARBA" id="ARBA00042292"/>
    </source>
</evidence>
<reference evidence="10" key="1">
    <citation type="submission" date="2023-06" db="EMBL/GenBank/DDBJ databases">
        <title>Reference genome for the Northern bat (Eptesicus nilssonii), a most northern bat species.</title>
        <authorList>
            <person name="Laine V.N."/>
            <person name="Pulliainen A.T."/>
            <person name="Lilley T.M."/>
        </authorList>
    </citation>
    <scope>NUCLEOTIDE SEQUENCE</scope>
    <source>
        <strain evidence="10">BLF_Eptnil</strain>
        <tissue evidence="10">Kidney</tissue>
    </source>
</reference>
<accession>A0AA40IBX8</accession>
<organism evidence="10 11">
    <name type="scientific">Cnephaeus nilssonii</name>
    <name type="common">Northern bat</name>
    <name type="synonym">Eptesicus nilssonii</name>
    <dbReference type="NCBI Taxonomy" id="3371016"/>
    <lineage>
        <taxon>Eukaryota</taxon>
        <taxon>Metazoa</taxon>
        <taxon>Chordata</taxon>
        <taxon>Craniata</taxon>
        <taxon>Vertebrata</taxon>
        <taxon>Euteleostomi</taxon>
        <taxon>Mammalia</taxon>
        <taxon>Eutheria</taxon>
        <taxon>Laurasiatheria</taxon>
        <taxon>Chiroptera</taxon>
        <taxon>Yangochiroptera</taxon>
        <taxon>Vespertilionidae</taxon>
        <taxon>Cnephaeus</taxon>
    </lineage>
</organism>
<sequence>MQPVPAAGERKNEEILDSLKYVRPGGGFEHNFKLLEKCEVNGAGAPPLPLPAQGSAAPSEDATVLMTDPKFITSSPVCRNDLAWNFEKFLVGSEGLPVHVHSRRFPTIAIEPDIEALLAKAPSSA</sequence>
<comment type="subunit">
    <text evidence="7">Homotetramer. Interacts with MIEN1.</text>
</comment>
<keyword evidence="11" id="KW-1185">Reference proteome</keyword>
<keyword evidence="4" id="KW-0560">Oxidoreductase</keyword>
<proteinExistence type="inferred from homology"/>
<comment type="caution">
    <text evidence="10">The sequence shown here is derived from an EMBL/GenBank/DDBJ whole genome shotgun (WGS) entry which is preliminary data.</text>
</comment>
<dbReference type="InterPro" id="IPR000889">
    <property type="entry name" value="Glutathione_peroxidase"/>
</dbReference>
<dbReference type="EC" id="1.11.1.9" evidence="2"/>
<dbReference type="AlphaFoldDB" id="A0AA40IBX8"/>
<dbReference type="InterPro" id="IPR036249">
    <property type="entry name" value="Thioredoxin-like_sf"/>
</dbReference>
<dbReference type="EMBL" id="JAULJE010000001">
    <property type="protein sequence ID" value="KAK1346867.1"/>
    <property type="molecule type" value="Genomic_DNA"/>
</dbReference>
<evidence type="ECO:0000256" key="4">
    <source>
        <dbReference type="ARBA" id="ARBA00023002"/>
    </source>
</evidence>
<evidence type="ECO:0000256" key="6">
    <source>
        <dbReference type="ARBA" id="ARBA00036482"/>
    </source>
</evidence>
<comment type="similarity">
    <text evidence="1">Belongs to the glutathione peroxidase family.</text>
</comment>
<dbReference type="Proteomes" id="UP001177744">
    <property type="component" value="Unassembled WGS sequence"/>
</dbReference>
<protein>
    <recommendedName>
        <fullName evidence="8">Glutathione peroxidase 1</fullName>
        <ecNumber evidence="2">1.11.1.9</ecNumber>
    </recommendedName>
    <alternativeName>
        <fullName evidence="9">Cellular glutathione peroxidase</fullName>
    </alternativeName>
</protein>